<sequence>MLDCTKVKTFTPHIPAGTGPTFIKVEEAIVEILADLNQSATRMLSNDQLEMMEQFITDTLRIGDWIDGTYTIFEDYQIEIKTMQQWQLDQMGEFNGY</sequence>
<name>A0ABQ0TQL2_9BACL</name>
<protein>
    <submittedName>
        <fullName evidence="1">Uncharacterized protein</fullName>
    </submittedName>
</protein>
<keyword evidence="2" id="KW-1185">Reference proteome</keyword>
<organism evidence="1 2">
    <name type="scientific">Brevibacillus reuszeri</name>
    <dbReference type="NCBI Taxonomy" id="54915"/>
    <lineage>
        <taxon>Bacteria</taxon>
        <taxon>Bacillati</taxon>
        <taxon>Bacillota</taxon>
        <taxon>Bacilli</taxon>
        <taxon>Bacillales</taxon>
        <taxon>Paenibacillaceae</taxon>
        <taxon>Brevibacillus</taxon>
    </lineage>
</organism>
<gene>
    <name evidence="1" type="ORF">BRE01_37870</name>
</gene>
<evidence type="ECO:0000313" key="2">
    <source>
        <dbReference type="Proteomes" id="UP000319578"/>
    </source>
</evidence>
<comment type="caution">
    <text evidence="1">The sequence shown here is derived from an EMBL/GenBank/DDBJ whole genome shotgun (WGS) entry which is preliminary data.</text>
</comment>
<evidence type="ECO:0000313" key="1">
    <source>
        <dbReference type="EMBL" id="GED70085.1"/>
    </source>
</evidence>
<dbReference type="RefSeq" id="WP_049738910.1">
    <property type="nucleotide sequence ID" value="NZ_BJON01000015.1"/>
</dbReference>
<reference evidence="1 2" key="1">
    <citation type="submission" date="2019-06" db="EMBL/GenBank/DDBJ databases">
        <title>Whole genome shotgun sequence of Brevibacillus reuszeri NBRC 15719.</title>
        <authorList>
            <person name="Hosoyama A."/>
            <person name="Uohara A."/>
            <person name="Ohji S."/>
            <person name="Ichikawa N."/>
        </authorList>
    </citation>
    <scope>NUCLEOTIDE SEQUENCE [LARGE SCALE GENOMIC DNA]</scope>
    <source>
        <strain evidence="1 2">NBRC 15719</strain>
    </source>
</reference>
<proteinExistence type="predicted"/>
<dbReference type="Proteomes" id="UP000319578">
    <property type="component" value="Unassembled WGS sequence"/>
</dbReference>
<dbReference type="EMBL" id="BJON01000015">
    <property type="protein sequence ID" value="GED70085.1"/>
    <property type="molecule type" value="Genomic_DNA"/>
</dbReference>
<accession>A0ABQ0TQL2</accession>